<organism evidence="2 3">
    <name type="scientific">Virgibacillus kekensis</name>
    <dbReference type="NCBI Taxonomy" id="202261"/>
    <lineage>
        <taxon>Bacteria</taxon>
        <taxon>Bacillati</taxon>
        <taxon>Bacillota</taxon>
        <taxon>Bacilli</taxon>
        <taxon>Bacillales</taxon>
        <taxon>Bacillaceae</taxon>
        <taxon>Virgibacillus</taxon>
    </lineage>
</organism>
<evidence type="ECO:0000313" key="2">
    <source>
        <dbReference type="EMBL" id="MFC4559948.1"/>
    </source>
</evidence>
<protein>
    <submittedName>
        <fullName evidence="2">Class I SAM-dependent methyltransferase</fullName>
        <ecNumber evidence="2">2.1.1.222</ecNumber>
        <ecNumber evidence="2">2.1.1.64</ecNumber>
    </submittedName>
</protein>
<dbReference type="GO" id="GO:0061542">
    <property type="term" value="F:3-demethylubiquinol 3-O-methyltransferase activity"/>
    <property type="evidence" value="ECO:0007669"/>
    <property type="project" value="UniProtKB-EC"/>
</dbReference>
<sequence length="233" mass="26381">MTGSFNWQKEAEAQWNSRAGFWNERSMSMWDNGSRKDIIPFIGNHLESGSRILDIGCGDGYGSWKLHHAGYHVTGIDLSEEMIRRAKERVHNDEISFLQGDAGKLPFNNQSTEAIMAINVLEWTEDPAATIREFHRVLKDGGVLFAGILGPTAGPRMNSYPRLKGEKVICNTMMPWEFQPLADETGLKYKDGFGVYKEDIQTQHQHGLPLELKQALTFMWVFKFVKEGEDNGA</sequence>
<feature type="domain" description="Methyltransferase type 11" evidence="1">
    <location>
        <begin position="53"/>
        <end position="145"/>
    </location>
</feature>
<dbReference type="SUPFAM" id="SSF53335">
    <property type="entry name" value="S-adenosyl-L-methionine-dependent methyltransferases"/>
    <property type="match status" value="1"/>
</dbReference>
<dbReference type="CDD" id="cd02440">
    <property type="entry name" value="AdoMet_MTases"/>
    <property type="match status" value="1"/>
</dbReference>
<dbReference type="GO" id="GO:0102208">
    <property type="term" value="F:2-polyprenyl-6-hydroxyphenol methylase activity"/>
    <property type="evidence" value="ECO:0007669"/>
    <property type="project" value="UniProtKB-EC"/>
</dbReference>
<comment type="caution">
    <text evidence="2">The sequence shown here is derived from an EMBL/GenBank/DDBJ whole genome shotgun (WGS) entry which is preliminary data.</text>
</comment>
<dbReference type="EC" id="2.1.1.222" evidence="2"/>
<keyword evidence="2" id="KW-0489">Methyltransferase</keyword>
<dbReference type="PANTHER" id="PTHR43861:SF1">
    <property type="entry name" value="TRANS-ACONITATE 2-METHYLTRANSFERASE"/>
    <property type="match status" value="1"/>
</dbReference>
<dbReference type="Proteomes" id="UP001595989">
    <property type="component" value="Unassembled WGS sequence"/>
</dbReference>
<keyword evidence="2" id="KW-0808">Transferase</keyword>
<dbReference type="InterPro" id="IPR013216">
    <property type="entry name" value="Methyltransf_11"/>
</dbReference>
<reference evidence="3" key="1">
    <citation type="journal article" date="2019" name="Int. J. Syst. Evol. Microbiol.">
        <title>The Global Catalogue of Microorganisms (GCM) 10K type strain sequencing project: providing services to taxonomists for standard genome sequencing and annotation.</title>
        <authorList>
            <consortium name="The Broad Institute Genomics Platform"/>
            <consortium name="The Broad Institute Genome Sequencing Center for Infectious Disease"/>
            <person name="Wu L."/>
            <person name="Ma J."/>
        </authorList>
    </citation>
    <scope>NUCLEOTIDE SEQUENCE [LARGE SCALE GENOMIC DNA]</scope>
    <source>
        <strain evidence="3">CGMCC 4.7426</strain>
    </source>
</reference>
<name>A0ABV9DQU1_9BACI</name>
<dbReference type="Pfam" id="PF08241">
    <property type="entry name" value="Methyltransf_11"/>
    <property type="match status" value="1"/>
</dbReference>
<dbReference type="InterPro" id="IPR029063">
    <property type="entry name" value="SAM-dependent_MTases_sf"/>
</dbReference>
<dbReference type="EMBL" id="JBHSFU010000014">
    <property type="protein sequence ID" value="MFC4559948.1"/>
    <property type="molecule type" value="Genomic_DNA"/>
</dbReference>
<dbReference type="GO" id="GO:0032259">
    <property type="term" value="P:methylation"/>
    <property type="evidence" value="ECO:0007669"/>
    <property type="project" value="UniProtKB-KW"/>
</dbReference>
<dbReference type="RefSeq" id="WP_390299135.1">
    <property type="nucleotide sequence ID" value="NZ_JBHSFU010000014.1"/>
</dbReference>
<dbReference type="Gene3D" id="3.40.50.150">
    <property type="entry name" value="Vaccinia Virus protein VP39"/>
    <property type="match status" value="1"/>
</dbReference>
<accession>A0ABV9DQU1</accession>
<dbReference type="PANTHER" id="PTHR43861">
    <property type="entry name" value="TRANS-ACONITATE 2-METHYLTRANSFERASE-RELATED"/>
    <property type="match status" value="1"/>
</dbReference>
<proteinExistence type="predicted"/>
<evidence type="ECO:0000313" key="3">
    <source>
        <dbReference type="Proteomes" id="UP001595989"/>
    </source>
</evidence>
<evidence type="ECO:0000259" key="1">
    <source>
        <dbReference type="Pfam" id="PF08241"/>
    </source>
</evidence>
<dbReference type="EC" id="2.1.1.64" evidence="2"/>
<gene>
    <name evidence="2" type="ORF">ACFO3D_17440</name>
</gene>
<keyword evidence="3" id="KW-1185">Reference proteome</keyword>